<evidence type="ECO:0000313" key="2">
    <source>
        <dbReference type="Proteomes" id="UP000826656"/>
    </source>
</evidence>
<proteinExistence type="predicted"/>
<dbReference type="EMBL" id="JAIVGD010000011">
    <property type="protein sequence ID" value="KAH0768994.1"/>
    <property type="molecule type" value="Genomic_DNA"/>
</dbReference>
<dbReference type="Proteomes" id="UP000826656">
    <property type="component" value="Unassembled WGS sequence"/>
</dbReference>
<evidence type="ECO:0000313" key="1">
    <source>
        <dbReference type="EMBL" id="KAH0768994.1"/>
    </source>
</evidence>
<sequence>MDSNPPVGFKIHGEDGEGFDISQLNEKIIGVEAGLSAINRRLAEVNKEGMTNLELKLTEALFSLHRKFKDLKAHVDETAIAGVASRVIIRETCIEAPKSKEFRGKRNV</sequence>
<gene>
    <name evidence="1" type="ORF">KY290_012975</name>
</gene>
<accession>A0ABQ7VKG3</accession>
<name>A0ABQ7VKG3_SOLTU</name>
<protein>
    <submittedName>
        <fullName evidence="1">Uncharacterized protein</fullName>
    </submittedName>
</protein>
<organism evidence="1 2">
    <name type="scientific">Solanum tuberosum</name>
    <name type="common">Potato</name>
    <dbReference type="NCBI Taxonomy" id="4113"/>
    <lineage>
        <taxon>Eukaryota</taxon>
        <taxon>Viridiplantae</taxon>
        <taxon>Streptophyta</taxon>
        <taxon>Embryophyta</taxon>
        <taxon>Tracheophyta</taxon>
        <taxon>Spermatophyta</taxon>
        <taxon>Magnoliopsida</taxon>
        <taxon>eudicotyledons</taxon>
        <taxon>Gunneridae</taxon>
        <taxon>Pentapetalae</taxon>
        <taxon>asterids</taxon>
        <taxon>lamiids</taxon>
        <taxon>Solanales</taxon>
        <taxon>Solanaceae</taxon>
        <taxon>Solanoideae</taxon>
        <taxon>Solaneae</taxon>
        <taxon>Solanum</taxon>
    </lineage>
</organism>
<reference evidence="1 2" key="1">
    <citation type="journal article" date="2021" name="bioRxiv">
        <title>Chromosome-scale and haplotype-resolved genome assembly of a tetraploid potato cultivar.</title>
        <authorList>
            <person name="Sun H."/>
            <person name="Jiao W.-B."/>
            <person name="Krause K."/>
            <person name="Campoy J.A."/>
            <person name="Goel M."/>
            <person name="Folz-Donahue K."/>
            <person name="Kukat C."/>
            <person name="Huettel B."/>
            <person name="Schneeberger K."/>
        </authorList>
    </citation>
    <scope>NUCLEOTIDE SEQUENCE [LARGE SCALE GENOMIC DNA]</scope>
    <source>
        <strain evidence="1">SolTubOtavaFocal</strain>
        <tissue evidence="1">Leaves</tissue>
    </source>
</reference>
<comment type="caution">
    <text evidence="1">The sequence shown here is derived from an EMBL/GenBank/DDBJ whole genome shotgun (WGS) entry which is preliminary data.</text>
</comment>
<keyword evidence="2" id="KW-1185">Reference proteome</keyword>